<proteinExistence type="predicted"/>
<evidence type="ECO:0000313" key="1">
    <source>
        <dbReference type="EMBL" id="MBE1535557.1"/>
    </source>
</evidence>
<gene>
    <name evidence="1" type="ORF">H4W34_005390</name>
</gene>
<reference evidence="1 2" key="1">
    <citation type="submission" date="2020-10" db="EMBL/GenBank/DDBJ databases">
        <title>Sequencing the genomes of 1000 actinobacteria strains.</title>
        <authorList>
            <person name="Klenk H.-P."/>
        </authorList>
    </citation>
    <scope>NUCLEOTIDE SEQUENCE [LARGE SCALE GENOMIC DNA]</scope>
    <source>
        <strain evidence="1 2">DSM 46744</strain>
    </source>
</reference>
<name>A0ABR9JYA3_9ACTN</name>
<evidence type="ECO:0008006" key="3">
    <source>
        <dbReference type="Google" id="ProtNLM"/>
    </source>
</evidence>
<protein>
    <recommendedName>
        <fullName evidence="3">Glucose-methanol-choline oxidoreductase C-terminal domain-containing protein</fullName>
    </recommendedName>
</protein>
<accession>A0ABR9JYA3</accession>
<evidence type="ECO:0000313" key="2">
    <source>
        <dbReference type="Proteomes" id="UP000627838"/>
    </source>
</evidence>
<organism evidence="1 2">
    <name type="scientific">Actinomadura algeriensis</name>
    <dbReference type="NCBI Taxonomy" id="1679523"/>
    <lineage>
        <taxon>Bacteria</taxon>
        <taxon>Bacillati</taxon>
        <taxon>Actinomycetota</taxon>
        <taxon>Actinomycetes</taxon>
        <taxon>Streptosporangiales</taxon>
        <taxon>Thermomonosporaceae</taxon>
        <taxon>Actinomadura</taxon>
    </lineage>
</organism>
<comment type="caution">
    <text evidence="1">The sequence shown here is derived from an EMBL/GenBank/DDBJ whole genome shotgun (WGS) entry which is preliminary data.</text>
</comment>
<dbReference type="Proteomes" id="UP000627838">
    <property type="component" value="Unassembled WGS sequence"/>
</dbReference>
<dbReference type="EMBL" id="JADBDZ010000001">
    <property type="protein sequence ID" value="MBE1535557.1"/>
    <property type="molecule type" value="Genomic_DNA"/>
</dbReference>
<dbReference type="InterPro" id="IPR036188">
    <property type="entry name" value="FAD/NAD-bd_sf"/>
</dbReference>
<keyword evidence="2" id="KW-1185">Reference proteome</keyword>
<dbReference type="Gene3D" id="3.50.50.60">
    <property type="entry name" value="FAD/NAD(P)-binding domain"/>
    <property type="match status" value="1"/>
</dbReference>
<sequence length="40" mass="4086">MLDGARIPGSTGDCNPSMTIAALAEHSMAGILRQDLGRAS</sequence>